<feature type="transmembrane region" description="Helical" evidence="1">
    <location>
        <begin position="111"/>
        <end position="133"/>
    </location>
</feature>
<accession>A0AAV7NF17</accession>
<dbReference type="EMBL" id="JANPWB010000012">
    <property type="protein sequence ID" value="KAJ1113147.1"/>
    <property type="molecule type" value="Genomic_DNA"/>
</dbReference>
<comment type="caution">
    <text evidence="2">The sequence shown here is derived from an EMBL/GenBank/DDBJ whole genome shotgun (WGS) entry which is preliminary data.</text>
</comment>
<keyword evidence="1" id="KW-0472">Membrane</keyword>
<protein>
    <submittedName>
        <fullName evidence="2">Uncharacterized protein</fullName>
    </submittedName>
</protein>
<gene>
    <name evidence="2" type="ORF">NDU88_001402</name>
</gene>
<evidence type="ECO:0000313" key="3">
    <source>
        <dbReference type="Proteomes" id="UP001066276"/>
    </source>
</evidence>
<name>A0AAV7NF17_PLEWA</name>
<proteinExistence type="predicted"/>
<keyword evidence="3" id="KW-1185">Reference proteome</keyword>
<dbReference type="Proteomes" id="UP001066276">
    <property type="component" value="Chromosome 8"/>
</dbReference>
<evidence type="ECO:0000256" key="1">
    <source>
        <dbReference type="SAM" id="Phobius"/>
    </source>
</evidence>
<dbReference type="AlphaFoldDB" id="A0AAV7NF17"/>
<evidence type="ECO:0000313" key="2">
    <source>
        <dbReference type="EMBL" id="KAJ1113147.1"/>
    </source>
</evidence>
<keyword evidence="1" id="KW-1133">Transmembrane helix</keyword>
<keyword evidence="1" id="KW-0812">Transmembrane</keyword>
<sequence>MLRSLPEPVSGFLVTATVAGRVLELELCFPGYPSSRHGVPFQPTAEQAGYHLSIHLLSESGREQDVGSAGLGFRCFWKMDAKNKTTLTPTLLSCFNQRVSTVSKNQTGIKYPIQAFIGDGLYVFGLIGIFIILKTLMTLNTMLENKPDDHVFMVYNVKAEHQDTTLVQQMAKALENMECSSSLPVSSPSSCDTFSMFASSPPVHSGNGSDAVFTFMEPNQLSQGTSTPISSVNMRTLLYSPDSSTKSLV</sequence>
<reference evidence="2" key="1">
    <citation type="journal article" date="2022" name="bioRxiv">
        <title>Sequencing and chromosome-scale assembly of the giantPleurodeles waltlgenome.</title>
        <authorList>
            <person name="Brown T."/>
            <person name="Elewa A."/>
            <person name="Iarovenko S."/>
            <person name="Subramanian E."/>
            <person name="Araus A.J."/>
            <person name="Petzold A."/>
            <person name="Susuki M."/>
            <person name="Suzuki K.-i.T."/>
            <person name="Hayashi T."/>
            <person name="Toyoda A."/>
            <person name="Oliveira C."/>
            <person name="Osipova E."/>
            <person name="Leigh N.D."/>
            <person name="Simon A."/>
            <person name="Yun M.H."/>
        </authorList>
    </citation>
    <scope>NUCLEOTIDE SEQUENCE</scope>
    <source>
        <strain evidence="2">20211129_DDA</strain>
        <tissue evidence="2">Liver</tissue>
    </source>
</reference>
<organism evidence="2 3">
    <name type="scientific">Pleurodeles waltl</name>
    <name type="common">Iberian ribbed newt</name>
    <dbReference type="NCBI Taxonomy" id="8319"/>
    <lineage>
        <taxon>Eukaryota</taxon>
        <taxon>Metazoa</taxon>
        <taxon>Chordata</taxon>
        <taxon>Craniata</taxon>
        <taxon>Vertebrata</taxon>
        <taxon>Euteleostomi</taxon>
        <taxon>Amphibia</taxon>
        <taxon>Batrachia</taxon>
        <taxon>Caudata</taxon>
        <taxon>Salamandroidea</taxon>
        <taxon>Salamandridae</taxon>
        <taxon>Pleurodelinae</taxon>
        <taxon>Pleurodeles</taxon>
    </lineage>
</organism>